<feature type="compositionally biased region" description="Basic and acidic residues" evidence="1">
    <location>
        <begin position="150"/>
        <end position="173"/>
    </location>
</feature>
<reference evidence="2" key="1">
    <citation type="submission" date="2020-08" db="EMBL/GenBank/DDBJ databases">
        <title>Plant Genome Project.</title>
        <authorList>
            <person name="Zhang R.-G."/>
        </authorList>
    </citation>
    <scope>NUCLEOTIDE SEQUENCE</scope>
    <source>
        <strain evidence="2">WSP0</strain>
        <tissue evidence="2">Leaf</tissue>
    </source>
</reference>
<dbReference type="PANTHER" id="PTHR47192:SF3">
    <property type="entry name" value="THIOREDOXIN-LIKE 3-1, CHLOROPLASTIC"/>
    <property type="match status" value="1"/>
</dbReference>
<evidence type="ECO:0008006" key="4">
    <source>
        <dbReference type="Google" id="ProtNLM"/>
    </source>
</evidence>
<dbReference type="AlphaFoldDB" id="A0AAV6KIG4"/>
<gene>
    <name evidence="2" type="ORF">RHGRI_010425</name>
</gene>
<dbReference type="Gene3D" id="3.40.30.10">
    <property type="entry name" value="Glutaredoxin"/>
    <property type="match status" value="1"/>
</dbReference>
<feature type="compositionally biased region" description="Low complexity" evidence="1">
    <location>
        <begin position="197"/>
        <end position="210"/>
    </location>
</feature>
<feature type="region of interest" description="Disordered" evidence="1">
    <location>
        <begin position="141"/>
        <end position="244"/>
    </location>
</feature>
<proteinExistence type="predicted"/>
<protein>
    <recommendedName>
        <fullName evidence="4">Thioredoxin domain-containing protein</fullName>
    </recommendedName>
</protein>
<dbReference type="EMBL" id="JACTNZ010000004">
    <property type="protein sequence ID" value="KAG5552338.1"/>
    <property type="molecule type" value="Genomic_DNA"/>
</dbReference>
<organism evidence="2 3">
    <name type="scientific">Rhododendron griersonianum</name>
    <dbReference type="NCBI Taxonomy" id="479676"/>
    <lineage>
        <taxon>Eukaryota</taxon>
        <taxon>Viridiplantae</taxon>
        <taxon>Streptophyta</taxon>
        <taxon>Embryophyta</taxon>
        <taxon>Tracheophyta</taxon>
        <taxon>Spermatophyta</taxon>
        <taxon>Magnoliopsida</taxon>
        <taxon>eudicotyledons</taxon>
        <taxon>Gunneridae</taxon>
        <taxon>Pentapetalae</taxon>
        <taxon>asterids</taxon>
        <taxon>Ericales</taxon>
        <taxon>Ericaceae</taxon>
        <taxon>Ericoideae</taxon>
        <taxon>Rhodoreae</taxon>
        <taxon>Rhododendron</taxon>
    </lineage>
</organism>
<feature type="compositionally biased region" description="Basic and acidic residues" evidence="1">
    <location>
        <begin position="183"/>
        <end position="196"/>
    </location>
</feature>
<dbReference type="SUPFAM" id="SSF52833">
    <property type="entry name" value="Thioredoxin-like"/>
    <property type="match status" value="1"/>
</dbReference>
<evidence type="ECO:0000313" key="2">
    <source>
        <dbReference type="EMBL" id="KAG5552338.1"/>
    </source>
</evidence>
<evidence type="ECO:0000256" key="1">
    <source>
        <dbReference type="SAM" id="MobiDB-lite"/>
    </source>
</evidence>
<sequence>MSILAPNPHILYRETHQRDQQHTSWNGAICAVVLKPYWVGFDRRKYDGKKIEKRNFRVDAFWPDSARPTSVELEPILDCDQLDQILLTSQQLSQPIIIDWMAAWCRKCIYLKPKLEKMAAEYDTQPKCLDLQGKVAAIAGRTRSSTKISSPDHAESKETIHHAESTPQKEVKKAKTKTVPTKETQEEEVKKVELKKSPSLASSDSSPASLEATSEGPPANPEHEASSQTPDKSKLSPFKPEPLTAQKDEIVEEAADEDMEDFFKAAASLVQTNCGSAMGVFASAIANLDIWFCMSQLLCFLDFCGNIGYGYLS</sequence>
<dbReference type="PANTHER" id="PTHR47192">
    <property type="entry name" value="THIOREDOXIN-LIKE 3-2, CHLOROPLASTIC"/>
    <property type="match status" value="1"/>
</dbReference>
<accession>A0AAV6KIG4</accession>
<dbReference type="Proteomes" id="UP000823749">
    <property type="component" value="Chromosome 4"/>
</dbReference>
<dbReference type="InterPro" id="IPR044253">
    <property type="entry name" value="WCRKC1/2"/>
</dbReference>
<dbReference type="CDD" id="cd02947">
    <property type="entry name" value="TRX_family"/>
    <property type="match status" value="1"/>
</dbReference>
<dbReference type="GO" id="GO:0009570">
    <property type="term" value="C:chloroplast stroma"/>
    <property type="evidence" value="ECO:0007669"/>
    <property type="project" value="InterPro"/>
</dbReference>
<keyword evidence="3" id="KW-1185">Reference proteome</keyword>
<dbReference type="InterPro" id="IPR036249">
    <property type="entry name" value="Thioredoxin-like_sf"/>
</dbReference>
<comment type="caution">
    <text evidence="2">The sequence shown here is derived from an EMBL/GenBank/DDBJ whole genome shotgun (WGS) entry which is preliminary data.</text>
</comment>
<evidence type="ECO:0000313" key="3">
    <source>
        <dbReference type="Proteomes" id="UP000823749"/>
    </source>
</evidence>
<name>A0AAV6KIG4_9ERIC</name>